<protein>
    <submittedName>
        <fullName evidence="1">Uncharacterized protein</fullName>
    </submittedName>
</protein>
<evidence type="ECO:0000313" key="1">
    <source>
        <dbReference type="EMBL" id="KAK9143175.1"/>
    </source>
</evidence>
<accession>A0AAP0K1X1</accession>
<organism evidence="1 2">
    <name type="scientific">Stephania yunnanensis</name>
    <dbReference type="NCBI Taxonomy" id="152371"/>
    <lineage>
        <taxon>Eukaryota</taxon>
        <taxon>Viridiplantae</taxon>
        <taxon>Streptophyta</taxon>
        <taxon>Embryophyta</taxon>
        <taxon>Tracheophyta</taxon>
        <taxon>Spermatophyta</taxon>
        <taxon>Magnoliopsida</taxon>
        <taxon>Ranunculales</taxon>
        <taxon>Menispermaceae</taxon>
        <taxon>Menispermoideae</taxon>
        <taxon>Cissampelideae</taxon>
        <taxon>Stephania</taxon>
    </lineage>
</organism>
<proteinExistence type="predicted"/>
<reference evidence="1 2" key="1">
    <citation type="submission" date="2024-01" db="EMBL/GenBank/DDBJ databases">
        <title>Genome assemblies of Stephania.</title>
        <authorList>
            <person name="Yang L."/>
        </authorList>
    </citation>
    <scope>NUCLEOTIDE SEQUENCE [LARGE SCALE GENOMIC DNA]</scope>
    <source>
        <strain evidence="1">YNDBR</strain>
        <tissue evidence="1">Leaf</tissue>
    </source>
</reference>
<comment type="caution">
    <text evidence="1">The sequence shown here is derived from an EMBL/GenBank/DDBJ whole genome shotgun (WGS) entry which is preliminary data.</text>
</comment>
<sequence length="209" mass="23387">MRRLAHANGKILCGIDEATCMGRDKVALRRGAQRRLGTDLGTRTILLAFTYLASSLSCLTECRSMVQQRENSIARFALTLRDWLGGPRGLRPGGAQFVENLGRHKQGIPWQGLTNLDLGIDPVKSKLARRRENLAISGFWWTRKVSREFVAGWCTTDGSQYSMRRLAHANGEIVCSINEAACMGVDEVAPRWGAQWRLSTSTIEFWHVP</sequence>
<gene>
    <name evidence="1" type="ORF">Syun_012575</name>
</gene>
<evidence type="ECO:0000313" key="2">
    <source>
        <dbReference type="Proteomes" id="UP001420932"/>
    </source>
</evidence>
<name>A0AAP0K1X1_9MAGN</name>
<dbReference type="EMBL" id="JBBNAF010000005">
    <property type="protein sequence ID" value="KAK9143175.1"/>
    <property type="molecule type" value="Genomic_DNA"/>
</dbReference>
<keyword evidence="2" id="KW-1185">Reference proteome</keyword>
<dbReference type="AlphaFoldDB" id="A0AAP0K1X1"/>
<dbReference type="Proteomes" id="UP001420932">
    <property type="component" value="Unassembled WGS sequence"/>
</dbReference>